<evidence type="ECO:0000256" key="2">
    <source>
        <dbReference type="ARBA" id="ARBA00019594"/>
    </source>
</evidence>
<feature type="region of interest" description="Disordered" evidence="10">
    <location>
        <begin position="492"/>
        <end position="518"/>
    </location>
</feature>
<dbReference type="InterPro" id="IPR002223">
    <property type="entry name" value="Kunitz_BPTI"/>
</dbReference>
<keyword evidence="5" id="KW-0677">Repeat</keyword>
<dbReference type="GO" id="GO:0031012">
    <property type="term" value="C:extracellular matrix"/>
    <property type="evidence" value="ECO:0007669"/>
    <property type="project" value="TreeGrafter"/>
</dbReference>
<dbReference type="Gene3D" id="2.60.40.4060">
    <property type="entry name" value="Reeler domain"/>
    <property type="match status" value="1"/>
</dbReference>
<dbReference type="PANTHER" id="PTHR11311">
    <property type="entry name" value="SPONDIN"/>
    <property type="match status" value="1"/>
</dbReference>
<feature type="region of interest" description="Disordered" evidence="10">
    <location>
        <begin position="224"/>
        <end position="245"/>
    </location>
</feature>
<feature type="non-terminal residue" evidence="11">
    <location>
        <position position="1"/>
    </location>
</feature>
<evidence type="ECO:0000256" key="4">
    <source>
        <dbReference type="ARBA" id="ARBA00022690"/>
    </source>
</evidence>
<dbReference type="PROSITE" id="PS00280">
    <property type="entry name" value="BPTI_KUNITZ_1"/>
    <property type="match status" value="1"/>
</dbReference>
<evidence type="ECO:0000256" key="9">
    <source>
        <dbReference type="ARBA" id="ARBA00030964"/>
    </source>
</evidence>
<dbReference type="InterPro" id="IPR042307">
    <property type="entry name" value="Reeler_sf"/>
</dbReference>
<evidence type="ECO:0000256" key="3">
    <source>
        <dbReference type="ARBA" id="ARBA00022530"/>
    </source>
</evidence>
<dbReference type="Pfam" id="PF09741">
    <property type="entry name" value="DUF2045"/>
    <property type="match status" value="1"/>
</dbReference>
<evidence type="ECO:0000256" key="10">
    <source>
        <dbReference type="SAM" id="MobiDB-lite"/>
    </source>
</evidence>
<dbReference type="PANTHER" id="PTHR11311:SF23">
    <property type="entry name" value="SPONDIN-1"/>
    <property type="match status" value="1"/>
</dbReference>
<dbReference type="Gene3D" id="4.10.410.10">
    <property type="entry name" value="Pancreatic trypsin inhibitor Kunitz domain"/>
    <property type="match status" value="1"/>
</dbReference>
<feature type="region of interest" description="Disordered" evidence="10">
    <location>
        <begin position="434"/>
        <end position="457"/>
    </location>
</feature>
<dbReference type="FunFam" id="4.10.410.10:FF:000020">
    <property type="entry name" value="Collagen, type VI, alpha 3"/>
    <property type="match status" value="1"/>
</dbReference>
<dbReference type="CDD" id="cd08544">
    <property type="entry name" value="Reeler"/>
    <property type="match status" value="1"/>
</dbReference>
<accession>N6TGR9</accession>
<evidence type="ECO:0000256" key="5">
    <source>
        <dbReference type="ARBA" id="ARBA00022737"/>
    </source>
</evidence>
<dbReference type="Gene3D" id="2.60.40.2130">
    <property type="entry name" value="F-spondin domain"/>
    <property type="match status" value="2"/>
</dbReference>
<keyword evidence="6" id="KW-0130">Cell adhesion</keyword>
<evidence type="ECO:0000256" key="8">
    <source>
        <dbReference type="ARBA" id="ARBA00023157"/>
    </source>
</evidence>
<dbReference type="PROSITE" id="PS50279">
    <property type="entry name" value="BPTI_KUNITZ_2"/>
    <property type="match status" value="1"/>
</dbReference>
<dbReference type="OrthoDB" id="1906921at2759"/>
<dbReference type="SUPFAM" id="SSF57362">
    <property type="entry name" value="BPTI-like"/>
    <property type="match status" value="1"/>
</dbReference>
<name>N6TGR9_DENPD</name>
<dbReference type="Pfam" id="PF00090">
    <property type="entry name" value="TSP_1"/>
    <property type="match status" value="3"/>
</dbReference>
<dbReference type="PROSITE" id="PS50092">
    <property type="entry name" value="TSP1"/>
    <property type="match status" value="3"/>
</dbReference>
<dbReference type="InterPro" id="IPR038678">
    <property type="entry name" value="Spondin_N_sf"/>
</dbReference>
<sequence>MAFANSSALKTPTALEQLLEEINFQRTKEMRQLLKDGRHTNGQQGFWTEVDVFRKDSKKLPIGDPDIDWEETVYLNLIIHQFEYTLTLAICTRTSPKELQVLKRHSQKVYASPSRRRMDTKGDVEEITYPHICFMVDNFDEVFQDILVRDGEMVCVELVAADKVGTVQGVIFLGSIRYDALKKVYDARQSSLGTKMAQKMTFGLFSNSTAQRCEFVRMKGPQGKGHAEMAVTKPKGSGVETPTSEPGFCATEMWDSDCEDEQDDCLYRSQRRLSDPSANINNFVRGGWRTKLDVKARSESEGLDNWDNGFSEIEAGDLRDGQTGSASTSKSSGCGCFRRRKRGSIILLEMYDRPPCVNPSKCALKAPLGPPEHKFVCTPHVNSLLNQSEYEVGKEKSKKKCKQLKIVKDAKGKPNKYSSEFEFADDAISLNAESFEERPPSRASIKSNTSIEKSTTENPYVTVNGKEELPCVEEIGKMQSKELNKNINIKTEEPNNCLDNNKQEETHTGANRNVDGNSNKVSSVKQIYSYCTLPKNAKKPTSKTSHKNAIPPKRVTPDGTSIYYWCDINKKHLNELGDGAYNPLWTMRGFTQTFHFWKENKRAQSVPLNAFLTYVTLPWWSIAKVRLINGSRMLMKALLLVLCYQQVMGECPRIPSIYQSRHDKTPGDNGYKIQINDNPAKYVPGQLYTLLLMGPTVLGRVQQFQRFIVNVESTEHPENISPQNVGSFQLYGDNHTTFNEECVNTISEKNANLKTETYFMWAAPPPGSGCVTFRAMVLENAECWFADDGRMSKTFCEQTDKDIKFDENDCCACEEAKYSMIFEGLWSKQTHPKDFPFSLWLTHFSDIIGALAEWGSVRMMEIELRAKAKYLRTIIKATGLWYPQVNTNTTTTFKVDRRHHLISLASMLGNLNLCLKNCSWVPELNIDLFPYDAGTDNGISYMSPNAETNPRELISRITTTYPEDPRAPFYDPSKPEMPPLARLYLKREKVIPKQCDETECAVTEYTAWSDCSVTCGKGLRMRTREYRMPQKAQMFECKRQLLSKEMCVAAVAECAEGQPENASAEDEVPLESLDAGPGSVCSTSPWGPWSSCSESCGVGFKMRNRFFVDNMGMKKCPHVTTVEKEKCMGPPCTGVQTVEVKDQMCPTTDWSDWSPCSASCGKGVKFRQRLLLVLPELQEKCQSRIELIQQAPCIDTPDCTFDMATAKVVCMQSSQHGPCNGYYGRWHFDASALTCVQFVYGGCRGNQNNFLTFEECLNTCAVVKGE</sequence>
<dbReference type="PROSITE" id="PS51020">
    <property type="entry name" value="SPONDIN"/>
    <property type="match status" value="1"/>
</dbReference>
<dbReference type="SMART" id="SM00131">
    <property type="entry name" value="KU"/>
    <property type="match status" value="1"/>
</dbReference>
<proteinExistence type="predicted"/>
<dbReference type="PROSITE" id="PS51019">
    <property type="entry name" value="REELIN"/>
    <property type="match status" value="1"/>
</dbReference>
<dbReference type="InterPro" id="IPR020901">
    <property type="entry name" value="Prtase_inh_Kunz-CS"/>
</dbReference>
<dbReference type="Pfam" id="PF00014">
    <property type="entry name" value="Kunitz_BPTI"/>
    <property type="match status" value="1"/>
</dbReference>
<dbReference type="InterPro" id="IPR002861">
    <property type="entry name" value="Reeler_dom"/>
</dbReference>
<reference evidence="11" key="1">
    <citation type="journal article" date="2013" name="Genome Biol.">
        <title>Draft genome of the mountain pine beetle, Dendroctonus ponderosae Hopkins, a major forest pest.</title>
        <authorList>
            <person name="Keeling C.I."/>
            <person name="Yuen M.M."/>
            <person name="Liao N.Y."/>
            <person name="Docking T.R."/>
            <person name="Chan S.K."/>
            <person name="Taylor G.A."/>
            <person name="Palmquist D.L."/>
            <person name="Jackman S.D."/>
            <person name="Nguyen A."/>
            <person name="Li M."/>
            <person name="Henderson H."/>
            <person name="Janes J.K."/>
            <person name="Zhao Y."/>
            <person name="Pandoh P."/>
            <person name="Moore R."/>
            <person name="Sperling F.A."/>
            <person name="Huber D.P."/>
            <person name="Birol I."/>
            <person name="Jones S.J."/>
            <person name="Bohlmann J."/>
        </authorList>
    </citation>
    <scope>NUCLEOTIDE SEQUENCE</scope>
</reference>
<keyword evidence="3" id="KW-0964">Secreted</keyword>
<dbReference type="InterPro" id="IPR036383">
    <property type="entry name" value="TSP1_rpt_sf"/>
</dbReference>
<dbReference type="Pfam" id="PF02014">
    <property type="entry name" value="Reeler"/>
    <property type="match status" value="1"/>
</dbReference>
<dbReference type="InterPro" id="IPR009465">
    <property type="entry name" value="Spondin_N"/>
</dbReference>
<dbReference type="EMBL" id="KB740684">
    <property type="protein sequence ID" value="ENN79594.1"/>
    <property type="molecule type" value="Genomic_DNA"/>
</dbReference>
<comment type="subcellular location">
    <subcellularLocation>
        <location evidence="1">Secreted</location>
        <location evidence="1">Extracellular space</location>
        <location evidence="1">Extracellular matrix</location>
    </subcellularLocation>
</comment>
<evidence type="ECO:0000256" key="1">
    <source>
        <dbReference type="ARBA" id="ARBA00004498"/>
    </source>
</evidence>
<dbReference type="CDD" id="cd00109">
    <property type="entry name" value="Kunitz-type"/>
    <property type="match status" value="1"/>
</dbReference>
<evidence type="ECO:0000313" key="11">
    <source>
        <dbReference type="EMBL" id="ENN79594.1"/>
    </source>
</evidence>
<feature type="compositionally biased region" description="Polar residues" evidence="10">
    <location>
        <begin position="508"/>
        <end position="518"/>
    </location>
</feature>
<dbReference type="GO" id="GO:0007155">
    <property type="term" value="P:cell adhesion"/>
    <property type="evidence" value="ECO:0007669"/>
    <property type="project" value="UniProtKB-KW"/>
</dbReference>
<dbReference type="SMART" id="SM00209">
    <property type="entry name" value="TSP1"/>
    <property type="match status" value="3"/>
</dbReference>
<dbReference type="GO" id="GO:0004867">
    <property type="term" value="F:serine-type endopeptidase inhibitor activity"/>
    <property type="evidence" value="ECO:0007669"/>
    <property type="project" value="UniProtKB-KW"/>
</dbReference>
<dbReference type="InterPro" id="IPR036880">
    <property type="entry name" value="Kunitz_BPTI_sf"/>
</dbReference>
<feature type="compositionally biased region" description="Polar residues" evidence="10">
    <location>
        <begin position="444"/>
        <end position="457"/>
    </location>
</feature>
<dbReference type="AlphaFoldDB" id="N6TGR9"/>
<evidence type="ECO:0000256" key="6">
    <source>
        <dbReference type="ARBA" id="ARBA00022889"/>
    </source>
</evidence>
<dbReference type="PRINTS" id="PR00759">
    <property type="entry name" value="BASICPTASE"/>
</dbReference>
<dbReference type="Gene3D" id="2.20.100.10">
    <property type="entry name" value="Thrombospondin type-1 (TSP1) repeat"/>
    <property type="match status" value="3"/>
</dbReference>
<dbReference type="InterPro" id="IPR019141">
    <property type="entry name" value="DUF2045"/>
</dbReference>
<protein>
    <recommendedName>
        <fullName evidence="2">Spondin-1</fullName>
    </recommendedName>
    <alternativeName>
        <fullName evidence="9">F-spondin</fullName>
    </alternativeName>
</protein>
<keyword evidence="7" id="KW-0722">Serine protease inhibitor</keyword>
<gene>
    <name evidence="11" type="ORF">YQE_03965</name>
</gene>
<dbReference type="SUPFAM" id="SSF82895">
    <property type="entry name" value="TSP-1 type 1 repeat"/>
    <property type="match status" value="3"/>
</dbReference>
<dbReference type="InterPro" id="IPR000884">
    <property type="entry name" value="TSP1_rpt"/>
</dbReference>
<keyword evidence="3" id="KW-0272">Extracellular matrix</keyword>
<keyword evidence="8" id="KW-1015">Disulfide bond</keyword>
<keyword evidence="4" id="KW-0646">Protease inhibitor</keyword>
<organism evidence="11">
    <name type="scientific">Dendroctonus ponderosae</name>
    <name type="common">Mountain pine beetle</name>
    <dbReference type="NCBI Taxonomy" id="77166"/>
    <lineage>
        <taxon>Eukaryota</taxon>
        <taxon>Metazoa</taxon>
        <taxon>Ecdysozoa</taxon>
        <taxon>Arthropoda</taxon>
        <taxon>Hexapoda</taxon>
        <taxon>Insecta</taxon>
        <taxon>Pterygota</taxon>
        <taxon>Neoptera</taxon>
        <taxon>Endopterygota</taxon>
        <taxon>Coleoptera</taxon>
        <taxon>Polyphaga</taxon>
        <taxon>Cucujiformia</taxon>
        <taxon>Curculionidae</taxon>
        <taxon>Scolytinae</taxon>
        <taxon>Dendroctonus</taxon>
    </lineage>
</organism>
<dbReference type="InterPro" id="IPR051418">
    <property type="entry name" value="Spondin/Thrombospondin_T1"/>
</dbReference>
<dbReference type="Pfam" id="PF06468">
    <property type="entry name" value="Spond_N"/>
    <property type="match status" value="1"/>
</dbReference>
<evidence type="ECO:0000256" key="7">
    <source>
        <dbReference type="ARBA" id="ARBA00022900"/>
    </source>
</evidence>